<organism evidence="2 3">
    <name type="scientific">Brucella thiophenivorans</name>
    <dbReference type="NCBI Taxonomy" id="571255"/>
    <lineage>
        <taxon>Bacteria</taxon>
        <taxon>Pseudomonadati</taxon>
        <taxon>Pseudomonadota</taxon>
        <taxon>Alphaproteobacteria</taxon>
        <taxon>Hyphomicrobiales</taxon>
        <taxon>Brucellaceae</taxon>
        <taxon>Brucella/Ochrobactrum group</taxon>
        <taxon>Brucella</taxon>
    </lineage>
</organism>
<evidence type="ECO:0000313" key="2">
    <source>
        <dbReference type="EMBL" id="OYR19314.1"/>
    </source>
</evidence>
<dbReference type="InterPro" id="IPR007314">
    <property type="entry name" value="Cofac_haem-bd_dom"/>
</dbReference>
<dbReference type="CDD" id="cd14727">
    <property type="entry name" value="ChanN-like"/>
    <property type="match status" value="1"/>
</dbReference>
<sequence>MQSKQSAGHWVDALSGEERPHRLVMQDMAQKQVVLLGETHDRYDIHRWQGNICASLLALRDDLAVGFEMFPRRLQPVLDEWVDGKLDADTFLERVEWGKVWGFAADLYWPLFHFCREFQVKMLALNCRRDLVTRVGREGWDAIPDAERDGLTPARPASMAHREHLLRLTNGGPPFMQGKTADAPEFDRFVRAQQTWDRAFACNIASYLAEKPDALVVGIVGRGHMEYGFGTPDQLDDLGVKQVGILLTEDMGDAKAASTLENASPIADAVFNLKPCV</sequence>
<protein>
    <recommendedName>
        <fullName evidence="1">Haem-binding uptake Tiki superfamily ChaN domain-containing protein</fullName>
    </recommendedName>
</protein>
<comment type="caution">
    <text evidence="2">The sequence shown here is derived from an EMBL/GenBank/DDBJ whole genome shotgun (WGS) entry which is preliminary data.</text>
</comment>
<name>A0A256FWT8_9HYPH</name>
<reference evidence="2 3" key="1">
    <citation type="submission" date="2017-07" db="EMBL/GenBank/DDBJ databases">
        <title>Phylogenetic study on the rhizospheric bacterium Ochrobactrum sp. A44.</title>
        <authorList>
            <person name="Krzyzanowska D.M."/>
            <person name="Ossowicki A."/>
            <person name="Rajewska M."/>
            <person name="Maciag T."/>
            <person name="Kaczynski Z."/>
            <person name="Czerwicka M."/>
            <person name="Jafra S."/>
        </authorList>
    </citation>
    <scope>NUCLEOTIDE SEQUENCE [LARGE SCALE GENOMIC DNA]</scope>
    <source>
        <strain evidence="2 3">DSM 7216</strain>
    </source>
</reference>
<gene>
    <name evidence="2" type="ORF">CEV31_1884</name>
</gene>
<feature type="domain" description="Haem-binding uptake Tiki superfamily ChaN" evidence="1">
    <location>
        <begin position="24"/>
        <end position="235"/>
    </location>
</feature>
<proteinExistence type="predicted"/>
<dbReference type="Proteomes" id="UP000215590">
    <property type="component" value="Unassembled WGS sequence"/>
</dbReference>
<dbReference type="Gene3D" id="3.40.50.11550">
    <property type="match status" value="1"/>
</dbReference>
<dbReference type="Pfam" id="PF04187">
    <property type="entry name" value="Cofac_haem_bdg"/>
    <property type="match status" value="1"/>
</dbReference>
<evidence type="ECO:0000313" key="3">
    <source>
        <dbReference type="Proteomes" id="UP000215590"/>
    </source>
</evidence>
<keyword evidence="3" id="KW-1185">Reference proteome</keyword>
<accession>A0A256FWT8</accession>
<dbReference type="SUPFAM" id="SSF159501">
    <property type="entry name" value="EreA/ChaN-like"/>
    <property type="match status" value="1"/>
</dbReference>
<evidence type="ECO:0000259" key="1">
    <source>
        <dbReference type="Pfam" id="PF04187"/>
    </source>
</evidence>
<dbReference type="AlphaFoldDB" id="A0A256FWT8"/>
<dbReference type="EMBL" id="NNRJ01000018">
    <property type="protein sequence ID" value="OYR19314.1"/>
    <property type="molecule type" value="Genomic_DNA"/>
</dbReference>